<feature type="region of interest" description="Disordered" evidence="1">
    <location>
        <begin position="29"/>
        <end position="73"/>
    </location>
</feature>
<evidence type="ECO:0000313" key="2">
    <source>
        <dbReference type="EMBL" id="MBB5328928.1"/>
    </source>
</evidence>
<keyword evidence="3" id="KW-1185">Reference proteome</keyword>
<protein>
    <submittedName>
        <fullName evidence="2">Uncharacterized protein</fullName>
    </submittedName>
</protein>
<dbReference type="EMBL" id="JACHEB010000005">
    <property type="protein sequence ID" value="MBB5328928.1"/>
    <property type="molecule type" value="Genomic_DNA"/>
</dbReference>
<comment type="caution">
    <text evidence="2">The sequence shown here is derived from an EMBL/GenBank/DDBJ whole genome shotgun (WGS) entry which is preliminary data.</text>
</comment>
<name>A0A9X0U439_9BACT</name>
<organism evidence="2 3">
    <name type="scientific">Tunturiibacter gelidiferens</name>
    <dbReference type="NCBI Taxonomy" id="3069689"/>
    <lineage>
        <taxon>Bacteria</taxon>
        <taxon>Pseudomonadati</taxon>
        <taxon>Acidobacteriota</taxon>
        <taxon>Terriglobia</taxon>
        <taxon>Terriglobales</taxon>
        <taxon>Acidobacteriaceae</taxon>
        <taxon>Tunturiibacter</taxon>
    </lineage>
</organism>
<dbReference type="AlphaFoldDB" id="A0A9X0U439"/>
<dbReference type="RefSeq" id="WP_183976931.1">
    <property type="nucleotide sequence ID" value="NZ_JACHEB010000005.1"/>
</dbReference>
<reference evidence="2 3" key="1">
    <citation type="submission" date="2020-08" db="EMBL/GenBank/DDBJ databases">
        <title>Genomic Encyclopedia of Type Strains, Phase IV (KMG-V): Genome sequencing to study the core and pangenomes of soil and plant-associated prokaryotes.</title>
        <authorList>
            <person name="Whitman W."/>
        </authorList>
    </citation>
    <scope>NUCLEOTIDE SEQUENCE [LARGE SCALE GENOMIC DNA]</scope>
    <source>
        <strain evidence="2 3">X5P2</strain>
    </source>
</reference>
<evidence type="ECO:0000256" key="1">
    <source>
        <dbReference type="SAM" id="MobiDB-lite"/>
    </source>
</evidence>
<evidence type="ECO:0000313" key="3">
    <source>
        <dbReference type="Proteomes" id="UP000535182"/>
    </source>
</evidence>
<accession>A0A9X0U439</accession>
<feature type="compositionally biased region" description="Basic and acidic residues" evidence="1">
    <location>
        <begin position="40"/>
        <end position="54"/>
    </location>
</feature>
<feature type="compositionally biased region" description="Basic and acidic residues" evidence="1">
    <location>
        <begin position="63"/>
        <end position="73"/>
    </location>
</feature>
<dbReference type="Proteomes" id="UP000535182">
    <property type="component" value="Unassembled WGS sequence"/>
</dbReference>
<sequence length="73" mass="8405">MPFPIKVCAVCSEEFELKPDKPGFANRCPECSTEESTDPVTKRHMDADERKNESEANAARRQAMRELLYRKES</sequence>
<proteinExistence type="predicted"/>
<gene>
    <name evidence="2" type="ORF">HDF14_002544</name>
</gene>